<organism evidence="1 2">
    <name type="scientific">Flavobacterium cheniae</name>
    <dbReference type="NCBI Taxonomy" id="295428"/>
    <lineage>
        <taxon>Bacteria</taxon>
        <taxon>Pseudomonadati</taxon>
        <taxon>Bacteroidota</taxon>
        <taxon>Flavobacteriia</taxon>
        <taxon>Flavobacteriales</taxon>
        <taxon>Flavobacteriaceae</taxon>
        <taxon>Flavobacterium</taxon>
    </lineage>
</organism>
<dbReference type="RefSeq" id="WP_133609575.1">
    <property type="nucleotide sequence ID" value="NZ_SNZC01000003.1"/>
</dbReference>
<dbReference type="EMBL" id="VLKM01000002">
    <property type="protein sequence ID" value="TWH97267.1"/>
    <property type="molecule type" value="Genomic_DNA"/>
</dbReference>
<evidence type="ECO:0000313" key="1">
    <source>
        <dbReference type="EMBL" id="TWH97267.1"/>
    </source>
</evidence>
<reference evidence="1 2" key="1">
    <citation type="journal article" date="2015" name="Stand. Genomic Sci.">
        <title>Genomic Encyclopedia of Bacterial and Archaeal Type Strains, Phase III: the genomes of soil and plant-associated and newly described type strains.</title>
        <authorList>
            <person name="Whitman W.B."/>
            <person name="Woyke T."/>
            <person name="Klenk H.P."/>
            <person name="Zhou Y."/>
            <person name="Lilburn T.G."/>
            <person name="Beck B.J."/>
            <person name="De Vos P."/>
            <person name="Vandamme P."/>
            <person name="Eisen J.A."/>
            <person name="Garrity G."/>
            <person name="Hugenholtz P."/>
            <person name="Kyrpides N.C."/>
        </authorList>
    </citation>
    <scope>NUCLEOTIDE SEQUENCE [LARGE SCALE GENOMIC DNA]</scope>
    <source>
        <strain evidence="1 2">CGMCC 1.6844</strain>
    </source>
</reference>
<gene>
    <name evidence="1" type="ORF">IP97_00694</name>
</gene>
<proteinExistence type="predicted"/>
<accession>A0A562KPL8</accession>
<evidence type="ECO:0000313" key="2">
    <source>
        <dbReference type="Proteomes" id="UP000315312"/>
    </source>
</evidence>
<dbReference type="AlphaFoldDB" id="A0A562KPL8"/>
<dbReference type="OrthoDB" id="9948051at2"/>
<comment type="caution">
    <text evidence="1">The sequence shown here is derived from an EMBL/GenBank/DDBJ whole genome shotgun (WGS) entry which is preliminary data.</text>
</comment>
<sequence length="120" mass="13914">MRTTFFSLIFLFSILSYSQDVLIGKFCSNLSEQKTISTIQERCITFNNDGSFAEEIRLDVDIILTGKYLFSDNLIALTYDDEKNETSILKIIKISDKKIVFKYLSKDRSSKKIILYKSIQ</sequence>
<dbReference type="Proteomes" id="UP000315312">
    <property type="component" value="Unassembled WGS sequence"/>
</dbReference>
<keyword evidence="2" id="KW-1185">Reference proteome</keyword>
<protein>
    <submittedName>
        <fullName evidence="1">Uncharacterized protein</fullName>
    </submittedName>
</protein>
<name>A0A562KPL8_9FLAO</name>